<dbReference type="Proteomes" id="UP000322214">
    <property type="component" value="Chromosome"/>
</dbReference>
<dbReference type="PANTHER" id="PTHR33280">
    <property type="entry name" value="50S RIBOSOMAL PROTEIN L31, CHLOROPLASTIC"/>
    <property type="match status" value="1"/>
</dbReference>
<dbReference type="GO" id="GO:0005840">
    <property type="term" value="C:ribosome"/>
    <property type="evidence" value="ECO:0007669"/>
    <property type="project" value="UniProtKB-KW"/>
</dbReference>
<dbReference type="KEGG" id="mff:MFFC18_25670"/>
<dbReference type="InterPro" id="IPR034704">
    <property type="entry name" value="Ribosomal_bL28/bL31-like_sf"/>
</dbReference>
<dbReference type="Pfam" id="PF01197">
    <property type="entry name" value="Ribosomal_L31"/>
    <property type="match status" value="1"/>
</dbReference>
<organism evidence="6 7">
    <name type="scientific">Mariniblastus fucicola</name>
    <dbReference type="NCBI Taxonomy" id="980251"/>
    <lineage>
        <taxon>Bacteria</taxon>
        <taxon>Pseudomonadati</taxon>
        <taxon>Planctomycetota</taxon>
        <taxon>Planctomycetia</taxon>
        <taxon>Pirellulales</taxon>
        <taxon>Pirellulaceae</taxon>
        <taxon>Mariniblastus</taxon>
    </lineage>
</organism>
<protein>
    <recommendedName>
        <fullName evidence="5">Large ribosomal subunit protein bL31B</fullName>
    </recommendedName>
</protein>
<evidence type="ECO:0000256" key="3">
    <source>
        <dbReference type="ARBA" id="ARBA00022980"/>
    </source>
</evidence>
<dbReference type="PRINTS" id="PR01249">
    <property type="entry name" value="RIBOSOMALL31"/>
</dbReference>
<dbReference type="RefSeq" id="WP_075085025.1">
    <property type="nucleotide sequence ID" value="NZ_CP042912.1"/>
</dbReference>
<evidence type="ECO:0000256" key="1">
    <source>
        <dbReference type="ARBA" id="ARBA00008196"/>
    </source>
</evidence>
<keyword evidence="4 5" id="KW-0687">Ribonucleoprotein</keyword>
<comment type="subunit">
    <text evidence="2 5">Part of the 50S ribosomal subunit.</text>
</comment>
<dbReference type="STRING" id="980251.GCA_001642875_02597"/>
<dbReference type="HAMAP" id="MF_00502">
    <property type="entry name" value="Ribosomal_bL31_2"/>
    <property type="match status" value="1"/>
</dbReference>
<keyword evidence="3 5" id="KW-0689">Ribosomal protein</keyword>
<dbReference type="OrthoDB" id="9803251at2"/>
<reference evidence="6 7" key="1">
    <citation type="submission" date="2019-08" db="EMBL/GenBank/DDBJ databases">
        <title>Deep-cultivation of Planctomycetes and their phenomic and genomic characterization uncovers novel biology.</title>
        <authorList>
            <person name="Wiegand S."/>
            <person name="Jogler M."/>
            <person name="Boedeker C."/>
            <person name="Pinto D."/>
            <person name="Vollmers J."/>
            <person name="Rivas-Marin E."/>
            <person name="Kohn T."/>
            <person name="Peeters S.H."/>
            <person name="Heuer A."/>
            <person name="Rast P."/>
            <person name="Oberbeckmann S."/>
            <person name="Bunk B."/>
            <person name="Jeske O."/>
            <person name="Meyerdierks A."/>
            <person name="Storesund J.E."/>
            <person name="Kallscheuer N."/>
            <person name="Luecker S."/>
            <person name="Lage O.M."/>
            <person name="Pohl T."/>
            <person name="Merkel B.J."/>
            <person name="Hornburger P."/>
            <person name="Mueller R.-W."/>
            <person name="Bruemmer F."/>
            <person name="Labrenz M."/>
            <person name="Spormann A.M."/>
            <person name="Op den Camp H."/>
            <person name="Overmann J."/>
            <person name="Amann R."/>
            <person name="Jetten M.S.M."/>
            <person name="Mascher T."/>
            <person name="Medema M.H."/>
            <person name="Devos D.P."/>
            <person name="Kaster A.-K."/>
            <person name="Ovreas L."/>
            <person name="Rohde M."/>
            <person name="Galperin M.Y."/>
            <person name="Jogler C."/>
        </authorList>
    </citation>
    <scope>NUCLEOTIDE SEQUENCE [LARGE SCALE GENOMIC DNA]</scope>
    <source>
        <strain evidence="6 7">FC18</strain>
    </source>
</reference>
<dbReference type="SUPFAM" id="SSF143800">
    <property type="entry name" value="L28p-like"/>
    <property type="match status" value="1"/>
</dbReference>
<dbReference type="Gene3D" id="4.10.830.30">
    <property type="entry name" value="Ribosomal protein L31"/>
    <property type="match status" value="1"/>
</dbReference>
<dbReference type="PANTHER" id="PTHR33280:SF1">
    <property type="entry name" value="LARGE RIBOSOMAL SUBUNIT PROTEIN BL31C"/>
    <property type="match status" value="1"/>
</dbReference>
<dbReference type="InterPro" id="IPR027493">
    <property type="entry name" value="Ribosomal_bL31_B"/>
</dbReference>
<evidence type="ECO:0000256" key="5">
    <source>
        <dbReference type="HAMAP-Rule" id="MF_00502"/>
    </source>
</evidence>
<keyword evidence="7" id="KW-1185">Reference proteome</keyword>
<gene>
    <name evidence="5 6" type="primary">rpmE2</name>
    <name evidence="6" type="ORF">MFFC18_25670</name>
</gene>
<dbReference type="AlphaFoldDB" id="A0A5B9P8K4"/>
<comment type="similarity">
    <text evidence="1 5">Belongs to the bacterial ribosomal protein bL31 family. Type B subfamily.</text>
</comment>
<dbReference type="InterPro" id="IPR002150">
    <property type="entry name" value="Ribosomal_bL31"/>
</dbReference>
<evidence type="ECO:0000256" key="4">
    <source>
        <dbReference type="ARBA" id="ARBA00023274"/>
    </source>
</evidence>
<accession>A0A5B9P8K4</accession>
<dbReference type="InterPro" id="IPR042105">
    <property type="entry name" value="Ribosomal_bL31_sf"/>
</dbReference>
<dbReference type="EMBL" id="CP042912">
    <property type="protein sequence ID" value="QEG22684.1"/>
    <property type="molecule type" value="Genomic_DNA"/>
</dbReference>
<evidence type="ECO:0000256" key="2">
    <source>
        <dbReference type="ARBA" id="ARBA00011838"/>
    </source>
</evidence>
<dbReference type="NCBIfam" id="TIGR00105">
    <property type="entry name" value="L31"/>
    <property type="match status" value="1"/>
</dbReference>
<proteinExistence type="inferred from homology"/>
<evidence type="ECO:0000313" key="6">
    <source>
        <dbReference type="EMBL" id="QEG22684.1"/>
    </source>
</evidence>
<evidence type="ECO:0000313" key="7">
    <source>
        <dbReference type="Proteomes" id="UP000322214"/>
    </source>
</evidence>
<dbReference type="GO" id="GO:1990904">
    <property type="term" value="C:ribonucleoprotein complex"/>
    <property type="evidence" value="ECO:0007669"/>
    <property type="project" value="UniProtKB-KW"/>
</dbReference>
<sequence>MKPDIHPEYRPVVFKDSKADFAILTSSTIKTKDTIQWEDGNEYPCYFVDISSGSHPFYTGKQQFVDTLGRVEKFKAKFAGKYGKKKDKK</sequence>
<dbReference type="NCBIfam" id="NF002462">
    <property type="entry name" value="PRK01678.1"/>
    <property type="match status" value="1"/>
</dbReference>
<dbReference type="GO" id="GO:0006412">
    <property type="term" value="P:translation"/>
    <property type="evidence" value="ECO:0007669"/>
    <property type="project" value="UniProtKB-UniRule"/>
</dbReference>
<name>A0A5B9P8K4_9BACT</name>
<dbReference type="PROSITE" id="PS01143">
    <property type="entry name" value="RIBOSOMAL_L31"/>
    <property type="match status" value="1"/>
</dbReference>
<dbReference type="GO" id="GO:0003735">
    <property type="term" value="F:structural constituent of ribosome"/>
    <property type="evidence" value="ECO:0007669"/>
    <property type="project" value="InterPro"/>
</dbReference>